<comment type="similarity">
    <text evidence="1 5">Belongs to the 5-formyltetrahydrofolate cyclo-ligase family.</text>
</comment>
<feature type="binding site" evidence="4">
    <location>
        <begin position="145"/>
        <end position="153"/>
    </location>
    <ligand>
        <name>ATP</name>
        <dbReference type="ChEBI" id="CHEBI:30616"/>
    </ligand>
</feature>
<dbReference type="PIRSF" id="PIRSF006806">
    <property type="entry name" value="FTHF_cligase"/>
    <property type="match status" value="1"/>
</dbReference>
<dbReference type="GO" id="GO:0046872">
    <property type="term" value="F:metal ion binding"/>
    <property type="evidence" value="ECO:0007669"/>
    <property type="project" value="UniProtKB-KW"/>
</dbReference>
<feature type="binding site" evidence="4">
    <location>
        <position position="68"/>
    </location>
    <ligand>
        <name>substrate</name>
    </ligand>
</feature>
<evidence type="ECO:0000256" key="3">
    <source>
        <dbReference type="ARBA" id="ARBA00022840"/>
    </source>
</evidence>
<dbReference type="GO" id="GO:0035999">
    <property type="term" value="P:tetrahydrofolate interconversion"/>
    <property type="evidence" value="ECO:0007669"/>
    <property type="project" value="TreeGrafter"/>
</dbReference>
<dbReference type="GO" id="GO:0030272">
    <property type="term" value="F:5-formyltetrahydrofolate cyclo-ligase activity"/>
    <property type="evidence" value="ECO:0007669"/>
    <property type="project" value="UniProtKB-EC"/>
</dbReference>
<accession>A0AB33ISG3</accession>
<dbReference type="PANTHER" id="PTHR23407">
    <property type="entry name" value="ATPASE INHIBITOR/5-FORMYLTETRAHYDROFOLATE CYCLO-LIGASE"/>
    <property type="match status" value="1"/>
</dbReference>
<name>A0AB33ISG3_9BACT</name>
<dbReference type="EMBL" id="AP035785">
    <property type="protein sequence ID" value="BFO70911.1"/>
    <property type="molecule type" value="Genomic_DNA"/>
</dbReference>
<evidence type="ECO:0000313" key="6">
    <source>
        <dbReference type="EMBL" id="BFO70911.1"/>
    </source>
</evidence>
<feature type="binding site" evidence="4">
    <location>
        <begin position="17"/>
        <end position="21"/>
    </location>
    <ligand>
        <name>ATP</name>
        <dbReference type="ChEBI" id="CHEBI:30616"/>
    </ligand>
</feature>
<keyword evidence="3 4" id="KW-0067">ATP-binding</keyword>
<dbReference type="Pfam" id="PF01812">
    <property type="entry name" value="5-FTHF_cyc-lig"/>
    <property type="match status" value="1"/>
</dbReference>
<dbReference type="NCBIfam" id="TIGR02727">
    <property type="entry name" value="MTHFS_bact"/>
    <property type="match status" value="1"/>
</dbReference>
<gene>
    <name evidence="6" type="ORF">GTC17253_08770</name>
</gene>
<proteinExistence type="inferred from homology"/>
<evidence type="ECO:0000256" key="4">
    <source>
        <dbReference type="PIRSR" id="PIRSR006806-1"/>
    </source>
</evidence>
<dbReference type="SUPFAM" id="SSF100950">
    <property type="entry name" value="NagB/RpiA/CoA transferase-like"/>
    <property type="match status" value="1"/>
</dbReference>
<keyword evidence="5" id="KW-0479">Metal-binding</keyword>
<comment type="cofactor">
    <cofactor evidence="5">
        <name>Mg(2+)</name>
        <dbReference type="ChEBI" id="CHEBI:18420"/>
    </cofactor>
</comment>
<dbReference type="InterPro" id="IPR037171">
    <property type="entry name" value="NagB/RpiA_transferase-like"/>
</dbReference>
<dbReference type="InterPro" id="IPR002698">
    <property type="entry name" value="FTHF_cligase"/>
</dbReference>
<evidence type="ECO:0000256" key="5">
    <source>
        <dbReference type="RuleBase" id="RU361279"/>
    </source>
</evidence>
<keyword evidence="5" id="KW-0460">Magnesium</keyword>
<evidence type="ECO:0000256" key="2">
    <source>
        <dbReference type="ARBA" id="ARBA00022741"/>
    </source>
</evidence>
<dbReference type="AlphaFoldDB" id="A0AB33ISG3"/>
<keyword evidence="2 4" id="KW-0547">Nucleotide-binding</keyword>
<organism evidence="6">
    <name type="scientific">Prevotella sp. GTC17253</name>
    <dbReference type="NCBI Taxonomy" id="3236793"/>
    <lineage>
        <taxon>Bacteria</taxon>
        <taxon>Pseudomonadati</taxon>
        <taxon>Bacteroidota</taxon>
        <taxon>Bacteroidia</taxon>
        <taxon>Bacteroidales</taxon>
        <taxon>Prevotellaceae</taxon>
        <taxon>Prevotella</taxon>
    </lineage>
</organism>
<comment type="catalytic activity">
    <reaction evidence="5">
        <text>(6S)-5-formyl-5,6,7,8-tetrahydrofolate + ATP = (6R)-5,10-methenyltetrahydrofolate + ADP + phosphate</text>
        <dbReference type="Rhea" id="RHEA:10488"/>
        <dbReference type="ChEBI" id="CHEBI:30616"/>
        <dbReference type="ChEBI" id="CHEBI:43474"/>
        <dbReference type="ChEBI" id="CHEBI:57455"/>
        <dbReference type="ChEBI" id="CHEBI:57457"/>
        <dbReference type="ChEBI" id="CHEBI:456216"/>
        <dbReference type="EC" id="6.3.3.2"/>
    </reaction>
</comment>
<protein>
    <recommendedName>
        <fullName evidence="5">5-formyltetrahydrofolate cyclo-ligase</fullName>
        <ecNumber evidence="5">6.3.3.2</ecNumber>
    </recommendedName>
</protein>
<dbReference type="InterPro" id="IPR024185">
    <property type="entry name" value="FTHF_cligase-like_sf"/>
</dbReference>
<sequence>MAFHTPILLYKMEVLDKKNLRKLIRERKKQYTPEMLTAMSKNVTERILAHPRIQQAQNILLYYSLPDEVNTHHLAELLVAKGKQILLPVIIGESDLILRSYTGTQDLKADNAFHILEPMGKLFTEYTKIEVGIIPGMSFDNRGNRLGRGKGYYDRLLVQMPHLYKIGVCFDFQKVDCVPTSTYDVRMDEVL</sequence>
<dbReference type="Gene3D" id="3.40.50.10420">
    <property type="entry name" value="NagB/RpiA/CoA transferase-like"/>
    <property type="match status" value="1"/>
</dbReference>
<dbReference type="GO" id="GO:0005524">
    <property type="term" value="F:ATP binding"/>
    <property type="evidence" value="ECO:0007669"/>
    <property type="project" value="UniProtKB-KW"/>
</dbReference>
<dbReference type="GO" id="GO:0009396">
    <property type="term" value="P:folic acid-containing compound biosynthetic process"/>
    <property type="evidence" value="ECO:0007669"/>
    <property type="project" value="TreeGrafter"/>
</dbReference>
<dbReference type="PANTHER" id="PTHR23407:SF1">
    <property type="entry name" value="5-FORMYLTETRAHYDROFOLATE CYCLO-LIGASE"/>
    <property type="match status" value="1"/>
</dbReference>
<dbReference type="EC" id="6.3.3.2" evidence="5"/>
<reference evidence="6" key="1">
    <citation type="submission" date="2024-07" db="EMBL/GenBank/DDBJ databases">
        <title>Complete genome sequence of Prevotella sp. YM-2024 GTC17253.</title>
        <authorList>
            <person name="Hayashi M."/>
            <person name="Muto Y."/>
            <person name="Tanaka K."/>
            <person name="Niwa H."/>
        </authorList>
    </citation>
    <scope>NUCLEOTIDE SEQUENCE</scope>
    <source>
        <strain evidence="6">GTC17253</strain>
    </source>
</reference>
<evidence type="ECO:0000256" key="1">
    <source>
        <dbReference type="ARBA" id="ARBA00010638"/>
    </source>
</evidence>